<name>A0A1H9PQS7_9GAMM</name>
<evidence type="ECO:0000313" key="3">
    <source>
        <dbReference type="Proteomes" id="UP000199005"/>
    </source>
</evidence>
<dbReference type="AlphaFoldDB" id="A0A1H9PQS7"/>
<dbReference type="Proteomes" id="UP000199267">
    <property type="component" value="Unassembled WGS sequence"/>
</dbReference>
<accession>A0A1H9PQS7</accession>
<sequence>MRSSMACVIKDPSSAFDALKALGRQAGNDLLLSSTLPVDRRVIEVLTRAAARRVRLDGQRYVCLFDKGPFAEGFYESSGLNRTELLNWCGLEAR</sequence>
<dbReference type="Proteomes" id="UP000199005">
    <property type="component" value="Unassembled WGS sequence"/>
</dbReference>
<reference evidence="3 4" key="1">
    <citation type="submission" date="2016-10" db="EMBL/GenBank/DDBJ databases">
        <authorList>
            <person name="de Groot N.N."/>
        </authorList>
    </citation>
    <scope>NUCLEOTIDE SEQUENCE [LARGE SCALE GENOMIC DNA]</scope>
    <source>
        <strain evidence="1 3">DSM 1041</strain>
        <strain evidence="2 4">DSM 378</strain>
    </source>
</reference>
<gene>
    <name evidence="2" type="ORF">SAMN04244573_03754</name>
    <name evidence="1" type="ORF">SAMN04244579_04916</name>
</gene>
<dbReference type="EMBL" id="FNYO01000218">
    <property type="protein sequence ID" value="SEJ61450.1"/>
    <property type="molecule type" value="Genomic_DNA"/>
</dbReference>
<evidence type="ECO:0000313" key="4">
    <source>
        <dbReference type="Proteomes" id="UP000199267"/>
    </source>
</evidence>
<organism evidence="2 4">
    <name type="scientific">Azotobacter beijerinckii</name>
    <dbReference type="NCBI Taxonomy" id="170623"/>
    <lineage>
        <taxon>Bacteria</taxon>
        <taxon>Pseudomonadati</taxon>
        <taxon>Pseudomonadota</taxon>
        <taxon>Gammaproteobacteria</taxon>
        <taxon>Pseudomonadales</taxon>
        <taxon>Pseudomonadaceae</taxon>
        <taxon>Azotobacter</taxon>
    </lineage>
</organism>
<dbReference type="EMBL" id="FOFJ01000056">
    <property type="protein sequence ID" value="SER50498.1"/>
    <property type="molecule type" value="Genomic_DNA"/>
</dbReference>
<protein>
    <submittedName>
        <fullName evidence="2">Uncharacterized protein</fullName>
    </submittedName>
</protein>
<evidence type="ECO:0000313" key="1">
    <source>
        <dbReference type="EMBL" id="SEJ61450.1"/>
    </source>
</evidence>
<evidence type="ECO:0000313" key="2">
    <source>
        <dbReference type="EMBL" id="SER50498.1"/>
    </source>
</evidence>
<dbReference type="RefSeq" id="WP_090624592.1">
    <property type="nucleotide sequence ID" value="NZ_FNYO01000218.1"/>
</dbReference>
<proteinExistence type="predicted"/>